<sequence length="97" mass="11141">MAKKESDLQKQAKKILKIAKDAEIEDNFFFKTTFERYLQQVQLAAELSEQLTEKEADEYADLGKLFNATCDGANKTARMLIEMIGKIVEKKSDDEEM</sequence>
<dbReference type="EMBL" id="BK032645">
    <property type="protein sequence ID" value="DAF52958.1"/>
    <property type="molecule type" value="Genomic_DNA"/>
</dbReference>
<organism evidence="1">
    <name type="scientific">Phage sp. ctPjm15</name>
    <dbReference type="NCBI Taxonomy" id="2828006"/>
    <lineage>
        <taxon>Viruses</taxon>
    </lineage>
</organism>
<proteinExistence type="predicted"/>
<protein>
    <submittedName>
        <fullName evidence="1">Terminase small subunit</fullName>
    </submittedName>
</protein>
<reference evidence="1" key="1">
    <citation type="journal article" date="2021" name="Proc. Natl. Acad. Sci. U.S.A.">
        <title>A Catalog of Tens of Thousands of Viruses from Human Metagenomes Reveals Hidden Associations with Chronic Diseases.</title>
        <authorList>
            <person name="Tisza M.J."/>
            <person name="Buck C.B."/>
        </authorList>
    </citation>
    <scope>NUCLEOTIDE SEQUENCE</scope>
    <source>
        <strain evidence="1">CtPjm15</strain>
    </source>
</reference>
<name>A0A8S5SPS4_9VIRU</name>
<evidence type="ECO:0000313" key="1">
    <source>
        <dbReference type="EMBL" id="DAF52958.1"/>
    </source>
</evidence>
<accession>A0A8S5SPS4</accession>